<protein>
    <submittedName>
        <fullName evidence="1">Uncharacterized protein</fullName>
    </submittedName>
</protein>
<evidence type="ECO:0000313" key="1">
    <source>
        <dbReference type="EMBL" id="EFR42373.1"/>
    </source>
</evidence>
<accession>E4LA23</accession>
<comment type="caution">
    <text evidence="1">The sequence shown here is derived from an EMBL/GenBank/DDBJ whole genome shotgun (WGS) entry which is preliminary data.</text>
</comment>
<name>E4LA23_9FIRM</name>
<dbReference type="AlphaFoldDB" id="E4LA23"/>
<proteinExistence type="predicted"/>
<organism evidence="1 2">
    <name type="scientific">Dialister micraerophilus UPII 345-E</name>
    <dbReference type="NCBI Taxonomy" id="910314"/>
    <lineage>
        <taxon>Bacteria</taxon>
        <taxon>Bacillati</taxon>
        <taxon>Bacillota</taxon>
        <taxon>Negativicutes</taxon>
        <taxon>Veillonellales</taxon>
        <taxon>Veillonellaceae</taxon>
        <taxon>Dialister</taxon>
    </lineage>
</organism>
<sequence length="37" mass="4570">MAIMYRNCCKVITSPLIFRYYYALFIKFNCYDKNISY</sequence>
<evidence type="ECO:0000313" key="2">
    <source>
        <dbReference type="Proteomes" id="UP000004594"/>
    </source>
</evidence>
<gene>
    <name evidence="1" type="ORF">HMPREF9220_0535</name>
</gene>
<reference evidence="1 2" key="1">
    <citation type="submission" date="2010-11" db="EMBL/GenBank/DDBJ databases">
        <authorList>
            <person name="Durkin A.S."/>
            <person name="Madupu R."/>
            <person name="Torralba M."/>
            <person name="Gillis M."/>
            <person name="Methe B."/>
            <person name="Sutton G."/>
            <person name="Nelson K.E."/>
        </authorList>
    </citation>
    <scope>NUCLEOTIDE SEQUENCE [LARGE SCALE GENOMIC DNA]</scope>
    <source>
        <strain evidence="1 2">UPII 345-E</strain>
    </source>
</reference>
<dbReference type="Proteomes" id="UP000004594">
    <property type="component" value="Unassembled WGS sequence"/>
</dbReference>
<dbReference type="EMBL" id="AENT01000026">
    <property type="protein sequence ID" value="EFR42373.1"/>
    <property type="molecule type" value="Genomic_DNA"/>
</dbReference>